<dbReference type="OrthoDB" id="1740108at2759"/>
<dbReference type="GO" id="GO:0031490">
    <property type="term" value="F:chromatin DNA binding"/>
    <property type="evidence" value="ECO:0007669"/>
    <property type="project" value="TreeGrafter"/>
</dbReference>
<dbReference type="Pfam" id="PF02135">
    <property type="entry name" value="zf-TAZ"/>
    <property type="match status" value="1"/>
</dbReference>
<evidence type="ECO:0000256" key="7">
    <source>
        <dbReference type="ARBA" id="ARBA00023015"/>
    </source>
</evidence>
<keyword evidence="7" id="KW-0805">Transcription regulation</keyword>
<evidence type="ECO:0000256" key="2">
    <source>
        <dbReference type="ARBA" id="ARBA00013184"/>
    </source>
</evidence>
<dbReference type="Proteomes" id="UP000326396">
    <property type="component" value="Unassembled WGS sequence"/>
</dbReference>
<keyword evidence="3" id="KW-0808">Transferase</keyword>
<feature type="compositionally biased region" description="Polar residues" evidence="10">
    <location>
        <begin position="28"/>
        <end position="39"/>
    </location>
</feature>
<evidence type="ECO:0000256" key="6">
    <source>
        <dbReference type="ARBA" id="ARBA00022833"/>
    </source>
</evidence>
<dbReference type="GO" id="GO:0005634">
    <property type="term" value="C:nucleus"/>
    <property type="evidence" value="ECO:0007669"/>
    <property type="project" value="UniProtKB-SubCell"/>
</dbReference>
<evidence type="ECO:0000256" key="5">
    <source>
        <dbReference type="ARBA" id="ARBA00022771"/>
    </source>
</evidence>
<feature type="domain" description="TAZ-type" evidence="11">
    <location>
        <begin position="502"/>
        <end position="584"/>
    </location>
</feature>
<sequence>MNLQAPMAGPYTRQVSNQGGTSLPAIPPQQQNMMPNSEGGSHAPLAVEHARQFIQDRIYKSLMQRLTREMAPKNVQDIVKRLEEGLFKSATSMEEYLNLDTLDNRLQALIKRTSMGNQNQRYQQQSNASVSMSTMIPTPGMPQSGNSNSMLSSAVNQGSFSMNTPGPSRSMHTGSFDGGLTDGNQQVMSSFTLAGGQRIGSQMMPTPGFNTSNNGTSNQSYVKLEPTNNVSVISNADPAMVSQPLQQKQQAGGQNSRILHNLGSHMNGGIRSTLAQKSYGFPNGSLNGNLGMMGKTLPMVNSLGNTEGFLTDSHYGNSPKVAPQYFDQHQGQTSQGDGSGNFFVPTTSSTSIMNMNPNLSAIQRTSSPMVVNQLNLHNSDQPANLKPSVEDMNFQTQHLQIQQQLIQSQRQQNQRLPYGQTPLISDLGSRIKSEPQVYEQFQPSRGSQLHAISSGSQDMSVSMPQTSEQQQIGGQSLQDQYQKNKLSSEASMTANASVDVPSGRQLQFKNQQRWLLLMRHARKCGYPPGKCPEINCIIVQKLCKHIMSCNDVNQCQYPRCHRSKALLHHHKHCIDESCPVCVPVKLFVQQKGSAKQVSRNWEMAHGPDTCQPLKHDVAGVNLEVPTSSMQGKIRITKENNDGVSLLSNKQEYFKARMKGLAKQDGVALVAEPSAGTKSGKPKLREYR</sequence>
<dbReference type="InterPro" id="IPR035898">
    <property type="entry name" value="TAZ_dom_sf"/>
</dbReference>
<reference evidence="12 13" key="1">
    <citation type="submission" date="2019-05" db="EMBL/GenBank/DDBJ databases">
        <title>Mikania micrantha, genome provides insights into the molecular mechanism of rapid growth.</title>
        <authorList>
            <person name="Liu B."/>
        </authorList>
    </citation>
    <scope>NUCLEOTIDE SEQUENCE [LARGE SCALE GENOMIC DNA]</scope>
    <source>
        <strain evidence="12">NLD-2019</strain>
        <tissue evidence="12">Leaf</tissue>
    </source>
</reference>
<dbReference type="EMBL" id="SZYD01001049">
    <property type="protein sequence ID" value="KAD1124715.1"/>
    <property type="molecule type" value="Genomic_DNA"/>
</dbReference>
<accession>A0A5N6LGA1</accession>
<gene>
    <name evidence="12" type="ORF">E3N88_43251</name>
</gene>
<evidence type="ECO:0000256" key="9">
    <source>
        <dbReference type="ARBA" id="ARBA00023242"/>
    </source>
</evidence>
<keyword evidence="6" id="KW-0862">Zinc</keyword>
<feature type="region of interest" description="Disordered" evidence="10">
    <location>
        <begin position="1"/>
        <end position="42"/>
    </location>
</feature>
<dbReference type="SUPFAM" id="SSF57933">
    <property type="entry name" value="TAZ domain"/>
    <property type="match status" value="1"/>
</dbReference>
<dbReference type="GO" id="GO:0003713">
    <property type="term" value="F:transcription coactivator activity"/>
    <property type="evidence" value="ECO:0007669"/>
    <property type="project" value="TreeGrafter"/>
</dbReference>
<keyword evidence="5" id="KW-0863">Zinc-finger</keyword>
<dbReference type="EC" id="2.3.1.48" evidence="2"/>
<keyword evidence="9" id="KW-0539">Nucleus</keyword>
<keyword evidence="8" id="KW-0804">Transcription</keyword>
<dbReference type="SMART" id="SM00551">
    <property type="entry name" value="ZnF_TAZ"/>
    <property type="match status" value="1"/>
</dbReference>
<feature type="region of interest" description="Disordered" evidence="10">
    <location>
        <begin position="442"/>
        <end position="477"/>
    </location>
</feature>
<dbReference type="AlphaFoldDB" id="A0A5N6LGA1"/>
<protein>
    <recommendedName>
        <fullName evidence="2">histone acetyltransferase</fullName>
        <ecNumber evidence="2">2.3.1.48</ecNumber>
    </recommendedName>
</protein>
<dbReference type="InterPro" id="IPR013178">
    <property type="entry name" value="Histone_AcTrfase_Rtt109/CBP"/>
</dbReference>
<evidence type="ECO:0000256" key="10">
    <source>
        <dbReference type="SAM" id="MobiDB-lite"/>
    </source>
</evidence>
<keyword evidence="4" id="KW-0479">Metal-binding</keyword>
<dbReference type="GO" id="GO:0045944">
    <property type="term" value="P:positive regulation of transcription by RNA polymerase II"/>
    <property type="evidence" value="ECO:0007669"/>
    <property type="project" value="TreeGrafter"/>
</dbReference>
<dbReference type="GO" id="GO:0008270">
    <property type="term" value="F:zinc ion binding"/>
    <property type="evidence" value="ECO:0007669"/>
    <property type="project" value="UniProtKB-KW"/>
</dbReference>
<comment type="caution">
    <text evidence="12">The sequence shown here is derived from an EMBL/GenBank/DDBJ whole genome shotgun (WGS) entry which is preliminary data.</text>
</comment>
<name>A0A5N6LGA1_9ASTR</name>
<feature type="compositionally biased region" description="Polar residues" evidence="10">
    <location>
        <begin position="442"/>
        <end position="468"/>
    </location>
</feature>
<evidence type="ECO:0000256" key="1">
    <source>
        <dbReference type="ARBA" id="ARBA00004123"/>
    </source>
</evidence>
<comment type="subcellular location">
    <subcellularLocation>
        <location evidence="1">Nucleus</location>
    </subcellularLocation>
</comment>
<dbReference type="GO" id="GO:0005667">
    <property type="term" value="C:transcription regulator complex"/>
    <property type="evidence" value="ECO:0007669"/>
    <property type="project" value="TreeGrafter"/>
</dbReference>
<evidence type="ECO:0000313" key="13">
    <source>
        <dbReference type="Proteomes" id="UP000326396"/>
    </source>
</evidence>
<dbReference type="PANTHER" id="PTHR13808">
    <property type="entry name" value="CBP/P300-RELATED"/>
    <property type="match status" value="1"/>
</dbReference>
<evidence type="ECO:0000259" key="11">
    <source>
        <dbReference type="PROSITE" id="PS50134"/>
    </source>
</evidence>
<evidence type="ECO:0000256" key="8">
    <source>
        <dbReference type="ARBA" id="ARBA00023163"/>
    </source>
</evidence>
<evidence type="ECO:0000256" key="3">
    <source>
        <dbReference type="ARBA" id="ARBA00022679"/>
    </source>
</evidence>
<organism evidence="12 13">
    <name type="scientific">Mikania micrantha</name>
    <name type="common">bitter vine</name>
    <dbReference type="NCBI Taxonomy" id="192012"/>
    <lineage>
        <taxon>Eukaryota</taxon>
        <taxon>Viridiplantae</taxon>
        <taxon>Streptophyta</taxon>
        <taxon>Embryophyta</taxon>
        <taxon>Tracheophyta</taxon>
        <taxon>Spermatophyta</taxon>
        <taxon>Magnoliopsida</taxon>
        <taxon>eudicotyledons</taxon>
        <taxon>Gunneridae</taxon>
        <taxon>Pentapetalae</taxon>
        <taxon>asterids</taxon>
        <taxon>campanulids</taxon>
        <taxon>Asterales</taxon>
        <taxon>Asteraceae</taxon>
        <taxon>Asteroideae</taxon>
        <taxon>Heliantheae alliance</taxon>
        <taxon>Eupatorieae</taxon>
        <taxon>Mikania</taxon>
    </lineage>
</organism>
<evidence type="ECO:0000256" key="4">
    <source>
        <dbReference type="ARBA" id="ARBA00022723"/>
    </source>
</evidence>
<dbReference type="Gene3D" id="1.20.1020.10">
    <property type="entry name" value="TAZ domain"/>
    <property type="match status" value="1"/>
</dbReference>
<keyword evidence="13" id="KW-1185">Reference proteome</keyword>
<dbReference type="GO" id="GO:0004402">
    <property type="term" value="F:histone acetyltransferase activity"/>
    <property type="evidence" value="ECO:0007669"/>
    <property type="project" value="InterPro"/>
</dbReference>
<dbReference type="PROSITE" id="PS50134">
    <property type="entry name" value="ZF_TAZ"/>
    <property type="match status" value="1"/>
</dbReference>
<evidence type="ECO:0000313" key="12">
    <source>
        <dbReference type="EMBL" id="KAD1124715.1"/>
    </source>
</evidence>
<proteinExistence type="predicted"/>
<dbReference type="PANTHER" id="PTHR13808:SF62">
    <property type="entry name" value="HISTONE ACETYLTRANSFERASE"/>
    <property type="match status" value="1"/>
</dbReference>
<dbReference type="GO" id="GO:0000123">
    <property type="term" value="C:histone acetyltransferase complex"/>
    <property type="evidence" value="ECO:0007669"/>
    <property type="project" value="TreeGrafter"/>
</dbReference>
<dbReference type="InterPro" id="IPR000197">
    <property type="entry name" value="Znf_TAZ"/>
</dbReference>